<feature type="domain" description="Membrane insertase YidC/Oxa/ALB C-terminal" evidence="15">
    <location>
        <begin position="389"/>
        <end position="567"/>
    </location>
</feature>
<comment type="subunit">
    <text evidence="13">Interacts with the Sec translocase complex via SecD. Specifically interacts with transmembrane segments of nascent integral membrane proteins during membrane integration.</text>
</comment>
<dbReference type="CDD" id="cd19961">
    <property type="entry name" value="EcYidC-like_peri"/>
    <property type="match status" value="1"/>
</dbReference>
<evidence type="ECO:0000256" key="12">
    <source>
        <dbReference type="ARBA" id="ARBA00033342"/>
    </source>
</evidence>
<evidence type="ECO:0000256" key="7">
    <source>
        <dbReference type="ARBA" id="ARBA00022927"/>
    </source>
</evidence>
<evidence type="ECO:0000256" key="9">
    <source>
        <dbReference type="ARBA" id="ARBA00023136"/>
    </source>
</evidence>
<evidence type="ECO:0000256" key="11">
    <source>
        <dbReference type="ARBA" id="ARBA00033245"/>
    </source>
</evidence>
<dbReference type="Pfam" id="PF02096">
    <property type="entry name" value="60KD_IMP"/>
    <property type="match status" value="1"/>
</dbReference>
<evidence type="ECO:0000313" key="18">
    <source>
        <dbReference type="Proteomes" id="UP001606210"/>
    </source>
</evidence>
<feature type="region of interest" description="Disordered" evidence="14">
    <location>
        <begin position="35"/>
        <end position="56"/>
    </location>
</feature>
<dbReference type="RefSeq" id="WP_394481239.1">
    <property type="nucleotide sequence ID" value="NZ_JBIGHV010000006.1"/>
</dbReference>
<organism evidence="17 18">
    <name type="scientific">Pelomonas parva</name>
    <dbReference type="NCBI Taxonomy" id="3299032"/>
    <lineage>
        <taxon>Bacteria</taxon>
        <taxon>Pseudomonadati</taxon>
        <taxon>Pseudomonadota</taxon>
        <taxon>Betaproteobacteria</taxon>
        <taxon>Burkholderiales</taxon>
        <taxon>Sphaerotilaceae</taxon>
        <taxon>Roseateles</taxon>
    </lineage>
</organism>
<dbReference type="InterPro" id="IPR038221">
    <property type="entry name" value="YidC_periplasmic_sf"/>
</dbReference>
<comment type="subcellular location">
    <subcellularLocation>
        <location evidence="1">Cell inner membrane</location>
        <topology evidence="1">Multi-pass membrane protein</topology>
    </subcellularLocation>
    <subcellularLocation>
        <location evidence="13">Cell membrane</location>
        <topology evidence="13">Multi-pass membrane protein</topology>
    </subcellularLocation>
</comment>
<keyword evidence="9 13" id="KW-0472">Membrane</keyword>
<dbReference type="InterPro" id="IPR047196">
    <property type="entry name" value="YidC_ALB_C"/>
</dbReference>
<dbReference type="InterPro" id="IPR019998">
    <property type="entry name" value="Membr_insert_YidC"/>
</dbReference>
<evidence type="ECO:0000256" key="14">
    <source>
        <dbReference type="SAM" id="MobiDB-lite"/>
    </source>
</evidence>
<keyword evidence="7 13" id="KW-0653">Protein transport</keyword>
<dbReference type="InterPro" id="IPR028055">
    <property type="entry name" value="YidC/Oxa/ALB_C"/>
</dbReference>
<dbReference type="PANTHER" id="PTHR12428:SF65">
    <property type="entry name" value="CYTOCHROME C OXIDASE ASSEMBLY PROTEIN COX18, MITOCHONDRIAL"/>
    <property type="match status" value="1"/>
</dbReference>
<dbReference type="Gene3D" id="2.70.98.90">
    <property type="match status" value="1"/>
</dbReference>
<comment type="similarity">
    <text evidence="2 13">Belongs to the OXA1/ALB3/YidC family. Type 1 subfamily.</text>
</comment>
<dbReference type="NCBIfam" id="TIGR03592">
    <property type="entry name" value="yidC_oxa1_cterm"/>
    <property type="match status" value="1"/>
</dbReference>
<dbReference type="CDD" id="cd20070">
    <property type="entry name" value="5TM_YidC_Alb3"/>
    <property type="match status" value="1"/>
</dbReference>
<evidence type="ECO:0000256" key="2">
    <source>
        <dbReference type="ARBA" id="ARBA00010527"/>
    </source>
</evidence>
<dbReference type="Pfam" id="PF14849">
    <property type="entry name" value="YidC_periplas"/>
    <property type="match status" value="1"/>
</dbReference>
<dbReference type="InterPro" id="IPR028053">
    <property type="entry name" value="Membr_insert_YidC_N"/>
</dbReference>
<feature type="transmembrane region" description="Helical" evidence="13">
    <location>
        <begin position="389"/>
        <end position="409"/>
    </location>
</feature>
<dbReference type="PANTHER" id="PTHR12428">
    <property type="entry name" value="OXA1"/>
    <property type="match status" value="1"/>
</dbReference>
<dbReference type="PRINTS" id="PR01900">
    <property type="entry name" value="YIDCPROTEIN"/>
</dbReference>
<protein>
    <recommendedName>
        <fullName evidence="3 13">Membrane protein insertase YidC</fullName>
    </recommendedName>
    <alternativeName>
        <fullName evidence="12 13">Foldase YidC</fullName>
    </alternativeName>
    <alternativeName>
        <fullName evidence="11 13">Membrane integrase YidC</fullName>
    </alternativeName>
    <alternativeName>
        <fullName evidence="13">Membrane protein YidC</fullName>
    </alternativeName>
</protein>
<evidence type="ECO:0000256" key="4">
    <source>
        <dbReference type="ARBA" id="ARBA00022448"/>
    </source>
</evidence>
<evidence type="ECO:0000256" key="13">
    <source>
        <dbReference type="HAMAP-Rule" id="MF_01810"/>
    </source>
</evidence>
<dbReference type="Proteomes" id="UP001606210">
    <property type="component" value="Unassembled WGS sequence"/>
</dbReference>
<reference evidence="17 18" key="1">
    <citation type="submission" date="2024-08" db="EMBL/GenBank/DDBJ databases">
        <authorList>
            <person name="Lu H."/>
        </authorList>
    </citation>
    <scope>NUCLEOTIDE SEQUENCE [LARGE SCALE GENOMIC DNA]</scope>
    <source>
        <strain evidence="17 18">LYH14W</strain>
    </source>
</reference>
<proteinExistence type="inferred from homology"/>
<comment type="function">
    <text evidence="13">Required for the insertion and/or proper folding and/or complex formation of integral membrane proteins into the membrane. Involved in integration of membrane proteins that insert both dependently and independently of the Sec translocase complex, as well as at least some lipoproteins. Aids folding of multispanning membrane proteins.</text>
</comment>
<accession>A0ABW7F5E5</accession>
<keyword evidence="18" id="KW-1185">Reference proteome</keyword>
<keyword evidence="10 13" id="KW-0143">Chaperone</keyword>
<sequence length="572" mass="62811">MTDIRRTVLWVVFTMSLVLLWDGWQKHNGHPSMFSPTPPKAVSTAPGTPASSGVPSATAAVAGQAPAPVSAPVAAPSEKVVIRTDVLTVTVDTLGGDIVRAELPKYLTSPDPTVTDQLLQMVGLQKKPEFEPQPVVLFNAGQQYRAQTGLVGGAGPLPTHNTPMTAVAGPRELAAGQDEVQLRLESAEVGGVKLVKTFTFKRGAYTVGVTHEVINAGAAAVTPQVYLQLVRDGSTVTGGAAFTPSFTGPAIYNDKAKFKTITFEDIDKNKVDIEKQADDGWVSMIQHYFASAWLVTEPGKREFFVHKRAGQAGVQGDTYATGMVFTLPTLAPGASTTQKATLFAGPQEENNLAKLAPGLERVKDYGMLTILAEPLFWLLDKLHGFIGNWGWTIVALVLLLKIALYGLNASAYKSMARMKAVAPRISEMKERLKDKPQEMQQEMMKIYREEKINPIGGCLPIFLQMPIFMALYWVLLSTVEMRQAPWTLWITDLSVRDPYFILPLLMMLTSLFQVWLNPPAADPMQQKMMWIMPVAFGVMFFVFPAGLVLYWLTNNILSIAQQWMINRQLGVN</sequence>
<dbReference type="HAMAP" id="MF_01810">
    <property type="entry name" value="YidC_type1"/>
    <property type="match status" value="1"/>
</dbReference>
<evidence type="ECO:0000259" key="15">
    <source>
        <dbReference type="Pfam" id="PF02096"/>
    </source>
</evidence>
<evidence type="ECO:0000313" key="17">
    <source>
        <dbReference type="EMBL" id="MFG6431848.1"/>
    </source>
</evidence>
<dbReference type="NCBIfam" id="NF002352">
    <property type="entry name" value="PRK01318.1-3"/>
    <property type="match status" value="1"/>
</dbReference>
<feature type="transmembrane region" description="Helical" evidence="13">
    <location>
        <begin position="499"/>
        <end position="516"/>
    </location>
</feature>
<dbReference type="PRINTS" id="PR00701">
    <property type="entry name" value="60KDINNERMP"/>
</dbReference>
<gene>
    <name evidence="13 17" type="primary">yidC</name>
    <name evidence="17" type="ORF">ACG00Y_18140</name>
</gene>
<evidence type="ECO:0000256" key="6">
    <source>
        <dbReference type="ARBA" id="ARBA00022692"/>
    </source>
</evidence>
<comment type="caution">
    <text evidence="17">The sequence shown here is derived from an EMBL/GenBank/DDBJ whole genome shotgun (WGS) entry which is preliminary data.</text>
</comment>
<feature type="transmembrane region" description="Helical" evidence="13">
    <location>
        <begin position="7"/>
        <end position="24"/>
    </location>
</feature>
<evidence type="ECO:0000256" key="1">
    <source>
        <dbReference type="ARBA" id="ARBA00004429"/>
    </source>
</evidence>
<feature type="transmembrane region" description="Helical" evidence="13">
    <location>
        <begin position="452"/>
        <end position="479"/>
    </location>
</feature>
<dbReference type="InterPro" id="IPR001708">
    <property type="entry name" value="YidC/ALB3/OXA1/COX18"/>
</dbReference>
<dbReference type="EMBL" id="JBIGHV010000006">
    <property type="protein sequence ID" value="MFG6431848.1"/>
    <property type="molecule type" value="Genomic_DNA"/>
</dbReference>
<feature type="transmembrane region" description="Helical" evidence="13">
    <location>
        <begin position="528"/>
        <end position="552"/>
    </location>
</feature>
<evidence type="ECO:0000259" key="16">
    <source>
        <dbReference type="Pfam" id="PF14849"/>
    </source>
</evidence>
<evidence type="ECO:0000256" key="3">
    <source>
        <dbReference type="ARBA" id="ARBA00015325"/>
    </source>
</evidence>
<keyword evidence="8 13" id="KW-1133">Transmembrane helix</keyword>
<keyword evidence="4 13" id="KW-0813">Transport</keyword>
<dbReference type="NCBIfam" id="TIGR03593">
    <property type="entry name" value="yidC_nterm"/>
    <property type="match status" value="2"/>
</dbReference>
<keyword evidence="6 13" id="KW-0812">Transmembrane</keyword>
<keyword evidence="5 13" id="KW-1003">Cell membrane</keyword>
<evidence type="ECO:0000256" key="5">
    <source>
        <dbReference type="ARBA" id="ARBA00022475"/>
    </source>
</evidence>
<feature type="domain" description="Membrane insertase YidC N-terminal" evidence="16">
    <location>
        <begin position="80"/>
        <end position="378"/>
    </location>
</feature>
<name>A0ABW7F5E5_9BURK</name>
<evidence type="ECO:0000256" key="10">
    <source>
        <dbReference type="ARBA" id="ARBA00023186"/>
    </source>
</evidence>
<evidence type="ECO:0000256" key="8">
    <source>
        <dbReference type="ARBA" id="ARBA00022989"/>
    </source>
</evidence>